<dbReference type="GO" id="GO:0031011">
    <property type="term" value="C:Ino80 complex"/>
    <property type="evidence" value="ECO:0007669"/>
    <property type="project" value="InterPro"/>
</dbReference>
<feature type="region of interest" description="Disordered" evidence="1">
    <location>
        <begin position="1"/>
        <end position="31"/>
    </location>
</feature>
<evidence type="ECO:0000313" key="3">
    <source>
        <dbReference type="EMBL" id="KAI9557270.1"/>
    </source>
</evidence>
<dbReference type="Pfam" id="PF25793">
    <property type="entry name" value="WHD_2nd_NFRKB"/>
    <property type="match status" value="1"/>
</dbReference>
<sequence length="341" mass="37874">MQKGNEKFNNDELPNRNRESADADEIAEENSERTFEFINPDAIIQCVLTPENDGTEVSPLPDMIPGTGLLPAEIGQLDADYKALFQIQEKCRFEQPSNPFTYILNTKENLVGAVRKELKQRLKTFGSLTTEPRPASVNVFSLVRDAIARLPNDVGSVTDLTNLLSYSQYLSSEKSSKIIDVVAYCVPILAKEPFPCVSFNKETNQSSYLQHGFSVQEHKSLDVGQPADSAVATTSFVTTTDFSDPALEGERSIENDTDSATFVNDLTIINESPSVIILDGFDAEEVGSRYLEINDTHNGARKFEIKQVPIRWTDEEFLEHLRSNICVFIVVLSVPLLVAGD</sequence>
<protein>
    <recommendedName>
        <fullName evidence="2">Nuclear factor related to kappa-B-binding protein second winged helix domain-containing protein</fullName>
    </recommendedName>
</protein>
<gene>
    <name evidence="3" type="ORF">GHT06_017094</name>
</gene>
<dbReference type="PANTHER" id="PTHR13052:SF3">
    <property type="entry name" value="NUCLEAR FACTOR RELATED TO KAPPA-B-BINDING PROTEIN"/>
    <property type="match status" value="1"/>
</dbReference>
<organism evidence="3 4">
    <name type="scientific">Daphnia sinensis</name>
    <dbReference type="NCBI Taxonomy" id="1820382"/>
    <lineage>
        <taxon>Eukaryota</taxon>
        <taxon>Metazoa</taxon>
        <taxon>Ecdysozoa</taxon>
        <taxon>Arthropoda</taxon>
        <taxon>Crustacea</taxon>
        <taxon>Branchiopoda</taxon>
        <taxon>Diplostraca</taxon>
        <taxon>Cladocera</taxon>
        <taxon>Anomopoda</taxon>
        <taxon>Daphniidae</taxon>
        <taxon>Daphnia</taxon>
        <taxon>Daphnia similis group</taxon>
    </lineage>
</organism>
<dbReference type="PANTHER" id="PTHR13052">
    <property type="entry name" value="NFRKB-RELATED"/>
    <property type="match status" value="1"/>
</dbReference>
<dbReference type="Proteomes" id="UP000820818">
    <property type="component" value="Linkage Group LG6"/>
</dbReference>
<reference evidence="3 4" key="1">
    <citation type="submission" date="2022-05" db="EMBL/GenBank/DDBJ databases">
        <title>A multi-omics perspective on studying reproductive biology in Daphnia sinensis.</title>
        <authorList>
            <person name="Jia J."/>
        </authorList>
    </citation>
    <scope>NUCLEOTIDE SEQUENCE [LARGE SCALE GENOMIC DNA]</scope>
    <source>
        <strain evidence="3 4">WSL</strain>
    </source>
</reference>
<dbReference type="InterPro" id="IPR057748">
    <property type="entry name" value="NFRKB_WH_2"/>
</dbReference>
<dbReference type="EMBL" id="WJBH02000006">
    <property type="protein sequence ID" value="KAI9557270.1"/>
    <property type="molecule type" value="Genomic_DNA"/>
</dbReference>
<feature type="compositionally biased region" description="Basic and acidic residues" evidence="1">
    <location>
        <begin position="1"/>
        <end position="21"/>
    </location>
</feature>
<dbReference type="InterPro" id="IPR024867">
    <property type="entry name" value="NFRKB"/>
</dbReference>
<evidence type="ECO:0000256" key="1">
    <source>
        <dbReference type="SAM" id="MobiDB-lite"/>
    </source>
</evidence>
<name>A0AAD5L8I3_9CRUS</name>
<feature type="domain" description="Nuclear factor related to kappa-B-binding protein second winged helix" evidence="2">
    <location>
        <begin position="83"/>
        <end position="211"/>
    </location>
</feature>
<proteinExistence type="predicted"/>
<keyword evidence="4" id="KW-1185">Reference proteome</keyword>
<evidence type="ECO:0000259" key="2">
    <source>
        <dbReference type="Pfam" id="PF25793"/>
    </source>
</evidence>
<comment type="caution">
    <text evidence="3">The sequence shown here is derived from an EMBL/GenBank/DDBJ whole genome shotgun (WGS) entry which is preliminary data.</text>
</comment>
<evidence type="ECO:0000313" key="4">
    <source>
        <dbReference type="Proteomes" id="UP000820818"/>
    </source>
</evidence>
<accession>A0AAD5L8I3</accession>
<dbReference type="AlphaFoldDB" id="A0AAD5L8I3"/>